<accession>A0ABP9N441</accession>
<keyword evidence="1" id="KW-0812">Transmembrane</keyword>
<protein>
    <submittedName>
        <fullName evidence="2">Uncharacterized protein</fullName>
    </submittedName>
</protein>
<evidence type="ECO:0000256" key="1">
    <source>
        <dbReference type="SAM" id="Phobius"/>
    </source>
</evidence>
<evidence type="ECO:0000313" key="2">
    <source>
        <dbReference type="EMBL" id="GAA5107406.1"/>
    </source>
</evidence>
<evidence type="ECO:0000313" key="3">
    <source>
        <dbReference type="Proteomes" id="UP001500864"/>
    </source>
</evidence>
<gene>
    <name evidence="2" type="ORF">GCM10023261_08750</name>
</gene>
<keyword evidence="1" id="KW-1133">Transmembrane helix</keyword>
<dbReference type="EMBL" id="BAABIZ010000007">
    <property type="protein sequence ID" value="GAA5107406.1"/>
    <property type="molecule type" value="Genomic_DNA"/>
</dbReference>
<name>A0ABP9N441_9HYPH</name>
<keyword evidence="3" id="KW-1185">Reference proteome</keyword>
<proteinExistence type="predicted"/>
<dbReference type="Proteomes" id="UP001500864">
    <property type="component" value="Unassembled WGS sequence"/>
</dbReference>
<sequence>MCNINNWIFFIMNIRYEITRLFCMLIVFVPIYATFAKVFGGWDWKVAIITGLSVGIMFFISDVLCRYFGLY</sequence>
<comment type="caution">
    <text evidence="2">The sequence shown here is derived from an EMBL/GenBank/DDBJ whole genome shotgun (WGS) entry which is preliminary data.</text>
</comment>
<organism evidence="2 3">
    <name type="scientific">Bartonella jaculi</name>
    <dbReference type="NCBI Taxonomy" id="686226"/>
    <lineage>
        <taxon>Bacteria</taxon>
        <taxon>Pseudomonadati</taxon>
        <taxon>Pseudomonadota</taxon>
        <taxon>Alphaproteobacteria</taxon>
        <taxon>Hyphomicrobiales</taxon>
        <taxon>Bartonellaceae</taxon>
        <taxon>Bartonella</taxon>
    </lineage>
</organism>
<reference evidence="3" key="1">
    <citation type="journal article" date="2019" name="Int. J. Syst. Evol. Microbiol.">
        <title>The Global Catalogue of Microorganisms (GCM) 10K type strain sequencing project: providing services to taxonomists for standard genome sequencing and annotation.</title>
        <authorList>
            <consortium name="The Broad Institute Genomics Platform"/>
            <consortium name="The Broad Institute Genome Sequencing Center for Infectious Disease"/>
            <person name="Wu L."/>
            <person name="Ma J."/>
        </authorList>
    </citation>
    <scope>NUCLEOTIDE SEQUENCE [LARGE SCALE GENOMIC DNA]</scope>
    <source>
        <strain evidence="3">JCM 17712</strain>
    </source>
</reference>
<keyword evidence="1" id="KW-0472">Membrane</keyword>
<feature type="transmembrane region" description="Helical" evidence="1">
    <location>
        <begin position="46"/>
        <end position="69"/>
    </location>
</feature>
<feature type="transmembrane region" description="Helical" evidence="1">
    <location>
        <begin position="21"/>
        <end position="40"/>
    </location>
</feature>